<dbReference type="Proteomes" id="UP000177309">
    <property type="component" value="Unassembled WGS sequence"/>
</dbReference>
<dbReference type="InterPro" id="IPR050616">
    <property type="entry name" value="CPA3_Na-H_Antiporter_A"/>
</dbReference>
<keyword evidence="1" id="KW-0812">Transmembrane</keyword>
<keyword evidence="1" id="KW-0472">Membrane</keyword>
<sequence>MKRIVPIILLLLLAFFLLSAIKINFGQPKTGLSQYYLNHGVADTGALNIVTAIYLDYRAYDTLGEATVFFAAALGVFMLLRKPGEGEKD</sequence>
<evidence type="ECO:0000313" key="3">
    <source>
        <dbReference type="EMBL" id="OGC35100.1"/>
    </source>
</evidence>
<keyword evidence="1" id="KW-1133">Transmembrane helix</keyword>
<protein>
    <recommendedName>
        <fullName evidence="2">MrpA C-terminal/MbhE domain-containing protein</fullName>
    </recommendedName>
</protein>
<dbReference type="AlphaFoldDB" id="A0A1F4TRE3"/>
<dbReference type="InterPro" id="IPR046806">
    <property type="entry name" value="MrpA_C/MbhE"/>
</dbReference>
<feature type="domain" description="MrpA C-terminal/MbhE" evidence="2">
    <location>
        <begin position="29"/>
        <end position="82"/>
    </location>
</feature>
<dbReference type="Pfam" id="PF20501">
    <property type="entry name" value="MbhE"/>
    <property type="match status" value="1"/>
</dbReference>
<organism evidence="3 4">
    <name type="scientific">candidate division WOR-1 bacterium RIFOXYC2_FULL_41_25</name>
    <dbReference type="NCBI Taxonomy" id="1802586"/>
    <lineage>
        <taxon>Bacteria</taxon>
        <taxon>Bacillati</taxon>
        <taxon>Saganbacteria</taxon>
    </lineage>
</organism>
<accession>A0A1F4TRE3</accession>
<evidence type="ECO:0000259" key="2">
    <source>
        <dbReference type="Pfam" id="PF20501"/>
    </source>
</evidence>
<proteinExistence type="predicted"/>
<evidence type="ECO:0000313" key="4">
    <source>
        <dbReference type="Proteomes" id="UP000177309"/>
    </source>
</evidence>
<name>A0A1F4TRE3_UNCSA</name>
<evidence type="ECO:0000256" key="1">
    <source>
        <dbReference type="SAM" id="Phobius"/>
    </source>
</evidence>
<gene>
    <name evidence="3" type="ORF">A2462_06045</name>
</gene>
<dbReference type="EMBL" id="MEUI01000008">
    <property type="protein sequence ID" value="OGC35100.1"/>
    <property type="molecule type" value="Genomic_DNA"/>
</dbReference>
<comment type="caution">
    <text evidence="3">The sequence shown here is derived from an EMBL/GenBank/DDBJ whole genome shotgun (WGS) entry which is preliminary data.</text>
</comment>
<reference evidence="3 4" key="1">
    <citation type="journal article" date="2016" name="Nat. Commun.">
        <title>Thousands of microbial genomes shed light on interconnected biogeochemical processes in an aquifer system.</title>
        <authorList>
            <person name="Anantharaman K."/>
            <person name="Brown C.T."/>
            <person name="Hug L.A."/>
            <person name="Sharon I."/>
            <person name="Castelle C.J."/>
            <person name="Probst A.J."/>
            <person name="Thomas B.C."/>
            <person name="Singh A."/>
            <person name="Wilkins M.J."/>
            <person name="Karaoz U."/>
            <person name="Brodie E.L."/>
            <person name="Williams K.H."/>
            <person name="Hubbard S.S."/>
            <person name="Banfield J.F."/>
        </authorList>
    </citation>
    <scope>NUCLEOTIDE SEQUENCE [LARGE SCALE GENOMIC DNA]</scope>
</reference>
<dbReference type="PANTHER" id="PTHR43373:SF1">
    <property type="entry name" value="NA(+)_H(+) ANTIPORTER SUBUNIT A"/>
    <property type="match status" value="1"/>
</dbReference>
<feature type="transmembrane region" description="Helical" evidence="1">
    <location>
        <begin position="62"/>
        <end position="80"/>
    </location>
</feature>
<dbReference type="PANTHER" id="PTHR43373">
    <property type="entry name" value="NA(+)/H(+) ANTIPORTER SUBUNIT"/>
    <property type="match status" value="1"/>
</dbReference>